<feature type="region of interest" description="Disordered" evidence="1">
    <location>
        <begin position="75"/>
        <end position="103"/>
    </location>
</feature>
<keyword evidence="4" id="KW-1185">Reference proteome</keyword>
<gene>
    <name evidence="3" type="ORF">I603_2262</name>
</gene>
<feature type="transmembrane region" description="Helical" evidence="2">
    <location>
        <begin position="37"/>
        <end position="59"/>
    </location>
</feature>
<evidence type="ECO:0000313" key="4">
    <source>
        <dbReference type="Proteomes" id="UP000092484"/>
    </source>
</evidence>
<evidence type="ECO:0000256" key="2">
    <source>
        <dbReference type="SAM" id="Phobius"/>
    </source>
</evidence>
<keyword evidence="2" id="KW-1133">Transmembrane helix</keyword>
<protein>
    <submittedName>
        <fullName evidence="3">Uncharacterized protein</fullName>
    </submittedName>
</protein>
<organism evidence="3 4">
    <name type="scientific">Erythrobacter dokdonensis DSW-74</name>
    <dbReference type="NCBI Taxonomy" id="1300349"/>
    <lineage>
        <taxon>Bacteria</taxon>
        <taxon>Pseudomonadati</taxon>
        <taxon>Pseudomonadota</taxon>
        <taxon>Alphaproteobacteria</taxon>
        <taxon>Sphingomonadales</taxon>
        <taxon>Erythrobacteraceae</taxon>
        <taxon>Erythrobacter/Porphyrobacter group</taxon>
        <taxon>Erythrobacter</taxon>
    </lineage>
</organism>
<dbReference type="STRING" id="1300349.I603_2262"/>
<reference evidence="3 4" key="1">
    <citation type="submission" date="2016-06" db="EMBL/GenBank/DDBJ databases">
        <title>Genome sequence of Porphyrobacter dokdonensis DSW-74.</title>
        <authorList>
            <person name="Kim J.F."/>
            <person name="Song J.Y."/>
        </authorList>
    </citation>
    <scope>NUCLEOTIDE SEQUENCE [LARGE SCALE GENOMIC DNA]</scope>
    <source>
        <strain evidence="3 4">DSW-74</strain>
    </source>
</reference>
<sequence>MPASPDDGSFLDPKWFVVGFAVAAFALILHYDLRLGLAAGALLGVFAAVWLYLVVRFGLLGSGQPSERRVMQERFRQQVSNRSRAATRDRADQSPAERGTDTP</sequence>
<keyword evidence="2" id="KW-0812">Transmembrane</keyword>
<proteinExistence type="predicted"/>
<accession>A0A1A7BGG3</accession>
<dbReference type="Proteomes" id="UP000092484">
    <property type="component" value="Unassembled WGS sequence"/>
</dbReference>
<dbReference type="AlphaFoldDB" id="A0A1A7BGG3"/>
<evidence type="ECO:0000313" key="3">
    <source>
        <dbReference type="EMBL" id="OBV10300.1"/>
    </source>
</evidence>
<name>A0A1A7BGG3_9SPHN</name>
<feature type="transmembrane region" description="Helical" evidence="2">
    <location>
        <begin position="12"/>
        <end position="31"/>
    </location>
</feature>
<keyword evidence="2" id="KW-0472">Membrane</keyword>
<dbReference type="EMBL" id="LZYB01000006">
    <property type="protein sequence ID" value="OBV10300.1"/>
    <property type="molecule type" value="Genomic_DNA"/>
</dbReference>
<evidence type="ECO:0000256" key="1">
    <source>
        <dbReference type="SAM" id="MobiDB-lite"/>
    </source>
</evidence>
<dbReference type="RefSeq" id="WP_068865082.1">
    <property type="nucleotide sequence ID" value="NZ_LZYB01000006.1"/>
</dbReference>
<comment type="caution">
    <text evidence="3">The sequence shown here is derived from an EMBL/GenBank/DDBJ whole genome shotgun (WGS) entry which is preliminary data.</text>
</comment>